<dbReference type="Gene3D" id="1.25.40.390">
    <property type="match status" value="1"/>
</dbReference>
<dbReference type="InterPro" id="IPR012944">
    <property type="entry name" value="SusD_RagB_dom"/>
</dbReference>
<organism evidence="9 10">
    <name type="scientific">Flavobacterium bomense</name>
    <dbReference type="NCBI Taxonomy" id="2497483"/>
    <lineage>
        <taxon>Bacteria</taxon>
        <taxon>Pseudomonadati</taxon>
        <taxon>Bacteroidota</taxon>
        <taxon>Flavobacteriia</taxon>
        <taxon>Flavobacteriales</taxon>
        <taxon>Flavobacteriaceae</taxon>
        <taxon>Flavobacterium</taxon>
    </lineage>
</organism>
<gene>
    <name evidence="9" type="ORF">EKL98_14675</name>
</gene>
<keyword evidence="5" id="KW-0998">Cell outer membrane</keyword>
<evidence type="ECO:0000256" key="6">
    <source>
        <dbReference type="SAM" id="SignalP"/>
    </source>
</evidence>
<feature type="signal peptide" evidence="6">
    <location>
        <begin position="1"/>
        <end position="22"/>
    </location>
</feature>
<evidence type="ECO:0000256" key="5">
    <source>
        <dbReference type="ARBA" id="ARBA00023237"/>
    </source>
</evidence>
<keyword evidence="10" id="KW-1185">Reference proteome</keyword>
<evidence type="ECO:0000256" key="2">
    <source>
        <dbReference type="ARBA" id="ARBA00006275"/>
    </source>
</evidence>
<proteinExistence type="inferred from homology"/>
<dbReference type="AlphaFoldDB" id="A0A432CFU5"/>
<dbReference type="InterPro" id="IPR033985">
    <property type="entry name" value="SusD-like_N"/>
</dbReference>
<dbReference type="RefSeq" id="WP_126562994.1">
    <property type="nucleotide sequence ID" value="NZ_RYDJ01000023.1"/>
</dbReference>
<keyword evidence="3 6" id="KW-0732">Signal</keyword>
<dbReference type="Proteomes" id="UP000280825">
    <property type="component" value="Unassembled WGS sequence"/>
</dbReference>
<dbReference type="CDD" id="cd08977">
    <property type="entry name" value="SusD"/>
    <property type="match status" value="1"/>
</dbReference>
<dbReference type="Pfam" id="PF14322">
    <property type="entry name" value="SusD-like_3"/>
    <property type="match status" value="1"/>
</dbReference>
<comment type="subcellular location">
    <subcellularLocation>
        <location evidence="1">Cell outer membrane</location>
    </subcellularLocation>
</comment>
<evidence type="ECO:0000313" key="9">
    <source>
        <dbReference type="EMBL" id="RTZ01752.1"/>
    </source>
</evidence>
<evidence type="ECO:0000256" key="4">
    <source>
        <dbReference type="ARBA" id="ARBA00023136"/>
    </source>
</evidence>
<feature type="domain" description="SusD-like N-terminal" evidence="8">
    <location>
        <begin position="100"/>
        <end position="229"/>
    </location>
</feature>
<reference evidence="9 10" key="1">
    <citation type="submission" date="2018-12" db="EMBL/GenBank/DDBJ databases">
        <title>Flavobacterium sp. nov., isolated from glacier ice.</title>
        <authorList>
            <person name="Liu Q."/>
            <person name="Xin Y.-H."/>
        </authorList>
    </citation>
    <scope>NUCLEOTIDE SEQUENCE [LARGE SCALE GENOMIC DNA]</scope>
    <source>
        <strain evidence="9 10">RB1N8</strain>
    </source>
</reference>
<evidence type="ECO:0000259" key="8">
    <source>
        <dbReference type="Pfam" id="PF14322"/>
    </source>
</evidence>
<protein>
    <submittedName>
        <fullName evidence="9">RagB/SusD family nutrient uptake outer membrane protein</fullName>
    </submittedName>
</protein>
<name>A0A432CFU5_9FLAO</name>
<dbReference type="EMBL" id="RYDJ01000023">
    <property type="protein sequence ID" value="RTZ01752.1"/>
    <property type="molecule type" value="Genomic_DNA"/>
</dbReference>
<dbReference type="GO" id="GO:0009279">
    <property type="term" value="C:cell outer membrane"/>
    <property type="evidence" value="ECO:0007669"/>
    <property type="project" value="UniProtKB-SubCell"/>
</dbReference>
<accession>A0A432CFU5</accession>
<dbReference type="Pfam" id="PF07980">
    <property type="entry name" value="SusD_RagB"/>
    <property type="match status" value="1"/>
</dbReference>
<evidence type="ECO:0000256" key="1">
    <source>
        <dbReference type="ARBA" id="ARBA00004442"/>
    </source>
</evidence>
<dbReference type="InterPro" id="IPR011990">
    <property type="entry name" value="TPR-like_helical_dom_sf"/>
</dbReference>
<evidence type="ECO:0000313" key="10">
    <source>
        <dbReference type="Proteomes" id="UP000280825"/>
    </source>
</evidence>
<feature type="domain" description="RagB/SusD" evidence="7">
    <location>
        <begin position="355"/>
        <end position="533"/>
    </location>
</feature>
<keyword evidence="4" id="KW-0472">Membrane</keyword>
<evidence type="ECO:0000256" key="3">
    <source>
        <dbReference type="ARBA" id="ARBA00022729"/>
    </source>
</evidence>
<dbReference type="SUPFAM" id="SSF48452">
    <property type="entry name" value="TPR-like"/>
    <property type="match status" value="1"/>
</dbReference>
<feature type="chain" id="PRO_5019135905" evidence="6">
    <location>
        <begin position="23"/>
        <end position="533"/>
    </location>
</feature>
<comment type="similarity">
    <text evidence="2">Belongs to the SusD family.</text>
</comment>
<comment type="caution">
    <text evidence="9">The sequence shown here is derived from an EMBL/GenBank/DDBJ whole genome shotgun (WGS) entry which is preliminary data.</text>
</comment>
<evidence type="ECO:0000259" key="7">
    <source>
        <dbReference type="Pfam" id="PF07980"/>
    </source>
</evidence>
<sequence length="533" mass="60374">MKKSIILLTGLLLILNSCSDFLVEEPLSEITQNQYFTSPNHAYAAVNQLYRGGIQDLTYAASAYNGPKLMSGGYMSGFFDNPNYKGQEQFIVQSQSLSLNAQTSAGYLDGIWDPCYRAIARANFAIENIPVTPGLNDNEKKQLLAEAYFFRAFNYFYLVKYFGDVPLIIDTLQEDIYVARSTSKIVYEQMITDLTYASKEGGLEDLPMPKNNFRISKGAVNTLLADIYLHMSGFPVQANKYAEAATTAREIINSGNYRLIQNGNTTTNSAYNIMRTSDSEDEYMYQVEYMSGIATNGWMATYSFPTGAVSWPGQIFKFAITTEVFLPRPGLLAIYDSTEDIRIQEKQFFHSQFTYDYSNSSGTNTETRNFPTMPYLWFDQNALFTSGQQDKDFKIYRYAEVLLIAAEAIAKTEGVTAEARGYLAQVRSRASLTGKSVETVSTELAALSPNQFIEEVWKERLREFPLEFKIWEDMQRTRKIMKTNINNKGVISFIDLIGAQNTWGNTFQARDLLYPISANELQRNPNLTQNEGY</sequence>